<dbReference type="Pfam" id="PF13472">
    <property type="entry name" value="Lipase_GDSL_2"/>
    <property type="match status" value="1"/>
</dbReference>
<evidence type="ECO:0000313" key="4">
    <source>
        <dbReference type="Proteomes" id="UP001347796"/>
    </source>
</evidence>
<dbReference type="SUPFAM" id="SSF52266">
    <property type="entry name" value="SGNH hydrolase"/>
    <property type="match status" value="1"/>
</dbReference>
<dbReference type="EMBL" id="JAZGQO010000008">
    <property type="protein sequence ID" value="KAK6178883.1"/>
    <property type="molecule type" value="Genomic_DNA"/>
</dbReference>
<accession>A0AAN8JRS3</accession>
<keyword evidence="4" id="KW-1185">Reference proteome</keyword>
<keyword evidence="1" id="KW-0175">Coiled coil</keyword>
<comment type="caution">
    <text evidence="3">The sequence shown here is derived from an EMBL/GenBank/DDBJ whole genome shotgun (WGS) entry which is preliminary data.</text>
</comment>
<dbReference type="AlphaFoldDB" id="A0AAN8JRS3"/>
<sequence>MTSSTFKTDDVTCEKTSTEDFDRPYELRRATYSLNINECLKKQLSATYRTDVELKQTNGGLVMIFSSGHYLEFRESAFCYYKSQKKKGCINFTQTDKQDEHNAIESTSMRIRLIQRKSTWRYTLNLYNTTCSALINGLNEHVFIETDLPEILKIVDKSRADAMNELLQKTLSSKQCKEEPNSNNHQIDLLNTQSKNSVLCECDDNDTPNSVITSTGVSEFQIDDSITSPNFSPSQESMNLVSPTSIKPIKVSVKSLDVENSSMTESSLVPLELPPLDYSHSSLNKQELTYTPPKLLPLNKYSVASACSNVHSITQTLMYDPPRYRRPIASAIPRIIKYSGTGIMDIKNSTYAEDVLIKKSTTALKDALNEKIDVLMNENNMLSEKVDLLTNENNKLKLELENLSIESKRTRVPNPISEPLCSDSTHATPIDHHSGGKCEQLSNTKYLLQSEFLILSKKIDDSAAQMNSICSQISKLDQYLKMHKPVDQNNNCKLTGTRNSNISDADQTSVMKSLIKDGYTSISNSRPYMNRRVNSVRPLSGVKNVVLSSSMLKDLSPKRLDFSGNTEVRSISGAGVNDMYNYIARVGRPMTSVKSVLLLIGSNDCSNLSLDALPALELAYDDLISILKVKFPLARISFLELLPRFLEALPREDSVFNDRVKDVNKVLKRVCTSNNCDLIKTSHYFFQSNGGVKKYLYVDHTHLNARGVGYLAFIVKQVFDIQTPKRSPVRTVPLPHRYEPSYAFNSLSPLHASNWPRIQSFSRSPPQFPYQLNGFW</sequence>
<reference evidence="3 4" key="1">
    <citation type="submission" date="2024-01" db="EMBL/GenBank/DDBJ databases">
        <title>The genome of the rayed Mediterranean limpet Patella caerulea (Linnaeus, 1758).</title>
        <authorList>
            <person name="Anh-Thu Weber A."/>
            <person name="Halstead-Nussloch G."/>
        </authorList>
    </citation>
    <scope>NUCLEOTIDE SEQUENCE [LARGE SCALE GENOMIC DNA]</scope>
    <source>
        <strain evidence="3">AATW-2023a</strain>
        <tissue evidence="3">Whole specimen</tissue>
    </source>
</reference>
<proteinExistence type="predicted"/>
<evidence type="ECO:0000256" key="1">
    <source>
        <dbReference type="SAM" id="Coils"/>
    </source>
</evidence>
<evidence type="ECO:0000259" key="2">
    <source>
        <dbReference type="Pfam" id="PF13472"/>
    </source>
</evidence>
<evidence type="ECO:0000313" key="3">
    <source>
        <dbReference type="EMBL" id="KAK6178883.1"/>
    </source>
</evidence>
<protein>
    <recommendedName>
        <fullName evidence="2">SGNH hydrolase-type esterase domain-containing protein</fullName>
    </recommendedName>
</protein>
<feature type="coiled-coil region" evidence="1">
    <location>
        <begin position="358"/>
        <end position="406"/>
    </location>
</feature>
<dbReference type="Gene3D" id="3.40.50.1110">
    <property type="entry name" value="SGNH hydrolase"/>
    <property type="match status" value="1"/>
</dbReference>
<dbReference type="InterPro" id="IPR036514">
    <property type="entry name" value="SGNH_hydro_sf"/>
</dbReference>
<dbReference type="InterPro" id="IPR013830">
    <property type="entry name" value="SGNH_hydro"/>
</dbReference>
<dbReference type="Proteomes" id="UP001347796">
    <property type="component" value="Unassembled WGS sequence"/>
</dbReference>
<name>A0AAN8JRS3_PATCE</name>
<gene>
    <name evidence="3" type="ORF">SNE40_011369</name>
</gene>
<organism evidence="3 4">
    <name type="scientific">Patella caerulea</name>
    <name type="common">Rayed Mediterranean limpet</name>
    <dbReference type="NCBI Taxonomy" id="87958"/>
    <lineage>
        <taxon>Eukaryota</taxon>
        <taxon>Metazoa</taxon>
        <taxon>Spiralia</taxon>
        <taxon>Lophotrochozoa</taxon>
        <taxon>Mollusca</taxon>
        <taxon>Gastropoda</taxon>
        <taxon>Patellogastropoda</taxon>
        <taxon>Patelloidea</taxon>
        <taxon>Patellidae</taxon>
        <taxon>Patella</taxon>
    </lineage>
</organism>
<feature type="domain" description="SGNH hydrolase-type esterase" evidence="2">
    <location>
        <begin position="566"/>
        <end position="707"/>
    </location>
</feature>